<organism evidence="2 3">
    <name type="scientific">Plasmodium yoelii yoelii</name>
    <dbReference type="NCBI Taxonomy" id="73239"/>
    <lineage>
        <taxon>Eukaryota</taxon>
        <taxon>Sar</taxon>
        <taxon>Alveolata</taxon>
        <taxon>Apicomplexa</taxon>
        <taxon>Aconoidasida</taxon>
        <taxon>Haemosporida</taxon>
        <taxon>Plasmodiidae</taxon>
        <taxon>Plasmodium</taxon>
        <taxon>Plasmodium (Vinckeia)</taxon>
    </lineage>
</organism>
<comment type="caution">
    <text evidence="2">The sequence shown here is derived from an EMBL/GenBank/DDBJ whole genome shotgun (WGS) entry which is preliminary data.</text>
</comment>
<keyword evidence="3" id="KW-1185">Reference proteome</keyword>
<reference evidence="2 3" key="1">
    <citation type="journal article" date="2002" name="Nature">
        <title>Genome sequence and comparative analysis of the model rodent malaria parasite Plasmodium yoelii yoelii.</title>
        <authorList>
            <person name="Carlton J.M."/>
            <person name="Angiuoli S.V."/>
            <person name="Suh B.B."/>
            <person name="Kooij T.W."/>
            <person name="Pertea M."/>
            <person name="Silva J.C."/>
            <person name="Ermolaeva M.D."/>
            <person name="Allen J.E."/>
            <person name="Selengut J.D."/>
            <person name="Koo H.L."/>
            <person name="Peterson J.D."/>
            <person name="Pop M."/>
            <person name="Kosack D.S."/>
            <person name="Shumway M.F."/>
            <person name="Bidwell S.L."/>
            <person name="Shallom S.J."/>
            <person name="van Aken S.E."/>
            <person name="Riedmuller S.B."/>
            <person name="Feldblyum T.V."/>
            <person name="Cho J.K."/>
            <person name="Quackenbush J."/>
            <person name="Sedegah M."/>
            <person name="Shoaibi A."/>
            <person name="Cummings L.M."/>
            <person name="Florens L."/>
            <person name="Yates J.R."/>
            <person name="Raine J.D."/>
            <person name="Sinden R.E."/>
            <person name="Harris M.A."/>
            <person name="Cunningham D.A."/>
            <person name="Preiser P.R."/>
            <person name="Bergman L.W."/>
            <person name="Vaidya A.B."/>
            <person name="van Lin L.H."/>
            <person name="Janse C.J."/>
            <person name="Waters A.P."/>
            <person name="Smith H.O."/>
            <person name="White O.R."/>
            <person name="Salzberg S.L."/>
            <person name="Venter J.C."/>
            <person name="Fraser C.M."/>
            <person name="Hoffman S.L."/>
            <person name="Gardner M.J."/>
            <person name="Carucci D.J."/>
        </authorList>
    </citation>
    <scope>NUCLEOTIDE SEQUENCE [LARGE SCALE GENOMIC DNA]</scope>
    <source>
        <strain evidence="2 3">17XNL</strain>
    </source>
</reference>
<dbReference type="Proteomes" id="UP000008553">
    <property type="component" value="Unassembled WGS sequence"/>
</dbReference>
<feature type="compositionally biased region" description="Basic and acidic residues" evidence="1">
    <location>
        <begin position="130"/>
        <end position="175"/>
    </location>
</feature>
<dbReference type="AlphaFoldDB" id="Q7RCT7"/>
<evidence type="ECO:0000313" key="3">
    <source>
        <dbReference type="Proteomes" id="UP000008553"/>
    </source>
</evidence>
<protein>
    <recommendedName>
        <fullName evidence="4">Fam-b protein</fullName>
    </recommendedName>
</protein>
<gene>
    <name evidence="2" type="ORF">PY05690</name>
</gene>
<dbReference type="PaxDb" id="73239-Q7RCT7"/>
<evidence type="ECO:0000256" key="1">
    <source>
        <dbReference type="SAM" id="MobiDB-lite"/>
    </source>
</evidence>
<dbReference type="InParanoid" id="Q7RCT7"/>
<name>Q7RCT7_PLAYO</name>
<feature type="region of interest" description="Disordered" evidence="1">
    <location>
        <begin position="118"/>
        <end position="176"/>
    </location>
</feature>
<evidence type="ECO:0008006" key="4">
    <source>
        <dbReference type="Google" id="ProtNLM"/>
    </source>
</evidence>
<sequence length="196" mass="22524">MKELNILKKIIFFSIFIYSLEHTKNVLCNLSRANNTTITQPDSLNFKISKLPKKGDYFLDLLHSYDSIINIAAKIYENNEDCGETNGIIENAYSNENQNKFNVFDILGGIITEPEISKSDTSRKSMRVNKNYDKNSDDKNSDKNSDNKNSDKHSDKHSDKKSSGNNCIDKHDVKNNDNGFEEEYYKICLSPNYKKL</sequence>
<accession>Q7RCT7</accession>
<dbReference type="EMBL" id="AABL01001838">
    <property type="protein sequence ID" value="EAA17751.1"/>
    <property type="molecule type" value="Genomic_DNA"/>
</dbReference>
<proteinExistence type="predicted"/>
<evidence type="ECO:0000313" key="2">
    <source>
        <dbReference type="EMBL" id="EAA17751.1"/>
    </source>
</evidence>